<dbReference type="PANTHER" id="PTHR12197">
    <property type="entry name" value="HISTONE-LYSINE N-METHYLTRANSFERASE SMYD"/>
    <property type="match status" value="1"/>
</dbReference>
<sequence length="484" mass="56189">MTHPSLFTDYPEAIEGFDDKEQTTVKPGTVILTCKPFAYSLSAKYYLIRCDTCLKEEESSDENHGHHLSRCSGCQLVRYCDRDCQKKGWFDGHKYECKGFKTHREVAGSFTRLLLRIIVKLQNGNDYYDEITHKKIRRRFKDLVSHYSDLKCHQRRMEQVEVMGKVVESILKFHPEIKMPNQSELLGICGRIFVNTFSLTDHECHTLGAGLYLGASIFDHSCDPMAVANFEGTTICIRNVKSIPKGMPIEKVTICYKDPLRPSAIRKEQLKNHYYFECQCDRCTTKLHDRLMGCIVCPNKSCGNEVHPVEDKFQCKKCGHQFDTEFSEKFKEIEEFCIEKAEEIVETAYVDVCEVCMNVMRKSHFSDTHWLMLEMLSGGFDACVELKKWDKAYEYGLQYLVGLRKYMPENWPPLGLSLLRMAKLSWFLEKEAEAKMFIAEAKAILDITHGPNSRFFLQNVVPLIREIALCTEFRRAMNEPRPRR</sequence>
<comment type="caution">
    <text evidence="6">The sequence shown here is derived from an EMBL/GenBank/DDBJ whole genome shotgun (WGS) entry which is preliminary data.</text>
</comment>
<dbReference type="SUPFAM" id="SSF144232">
    <property type="entry name" value="HIT/MYND zinc finger-like"/>
    <property type="match status" value="1"/>
</dbReference>
<keyword evidence="7" id="KW-1185">Reference proteome</keyword>
<dbReference type="Gene3D" id="2.170.270.10">
    <property type="entry name" value="SET domain"/>
    <property type="match status" value="1"/>
</dbReference>
<protein>
    <recommendedName>
        <fullName evidence="5">MYND-type domain-containing protein</fullName>
    </recommendedName>
</protein>
<reference evidence="6 7" key="1">
    <citation type="submission" date="2024-08" db="EMBL/GenBank/DDBJ databases">
        <authorList>
            <person name="Cucini C."/>
            <person name="Frati F."/>
        </authorList>
    </citation>
    <scope>NUCLEOTIDE SEQUENCE [LARGE SCALE GENOMIC DNA]</scope>
</reference>
<dbReference type="Gene3D" id="1.25.40.10">
    <property type="entry name" value="Tetratricopeptide repeat domain"/>
    <property type="match status" value="1"/>
</dbReference>
<evidence type="ECO:0000256" key="2">
    <source>
        <dbReference type="ARBA" id="ARBA00022771"/>
    </source>
</evidence>
<dbReference type="Pfam" id="PF01753">
    <property type="entry name" value="zf-MYND"/>
    <property type="match status" value="1"/>
</dbReference>
<dbReference type="InterPro" id="IPR050869">
    <property type="entry name" value="H3K4_H4K5_MeTrfase"/>
</dbReference>
<dbReference type="InterPro" id="IPR046341">
    <property type="entry name" value="SET_dom_sf"/>
</dbReference>
<dbReference type="Gene3D" id="6.10.140.2220">
    <property type="match status" value="1"/>
</dbReference>
<dbReference type="PANTHER" id="PTHR12197:SF251">
    <property type="entry name" value="EG:BACR7C10.4 PROTEIN"/>
    <property type="match status" value="1"/>
</dbReference>
<organism evidence="6 7">
    <name type="scientific">Orchesella dallaii</name>
    <dbReference type="NCBI Taxonomy" id="48710"/>
    <lineage>
        <taxon>Eukaryota</taxon>
        <taxon>Metazoa</taxon>
        <taxon>Ecdysozoa</taxon>
        <taxon>Arthropoda</taxon>
        <taxon>Hexapoda</taxon>
        <taxon>Collembola</taxon>
        <taxon>Entomobryomorpha</taxon>
        <taxon>Entomobryoidea</taxon>
        <taxon>Orchesellidae</taxon>
        <taxon>Orchesellinae</taxon>
        <taxon>Orchesella</taxon>
    </lineage>
</organism>
<keyword evidence="1" id="KW-0479">Metal-binding</keyword>
<dbReference type="InterPro" id="IPR011990">
    <property type="entry name" value="TPR-like_helical_dom_sf"/>
</dbReference>
<keyword evidence="3" id="KW-0862">Zinc</keyword>
<dbReference type="Proteomes" id="UP001642540">
    <property type="component" value="Unassembled WGS sequence"/>
</dbReference>
<keyword evidence="2 4" id="KW-0863">Zinc-finger</keyword>
<evidence type="ECO:0000256" key="1">
    <source>
        <dbReference type="ARBA" id="ARBA00022723"/>
    </source>
</evidence>
<evidence type="ECO:0000259" key="5">
    <source>
        <dbReference type="PROSITE" id="PS50865"/>
    </source>
</evidence>
<name>A0ABP1QS70_9HEXA</name>
<evidence type="ECO:0000256" key="4">
    <source>
        <dbReference type="PROSITE-ProRule" id="PRU00134"/>
    </source>
</evidence>
<dbReference type="PROSITE" id="PS01360">
    <property type="entry name" value="ZF_MYND_1"/>
    <property type="match status" value="1"/>
</dbReference>
<dbReference type="Gene3D" id="1.10.220.160">
    <property type="match status" value="1"/>
</dbReference>
<dbReference type="PROSITE" id="PS50865">
    <property type="entry name" value="ZF_MYND_2"/>
    <property type="match status" value="1"/>
</dbReference>
<dbReference type="SUPFAM" id="SSF82199">
    <property type="entry name" value="SET domain"/>
    <property type="match status" value="1"/>
</dbReference>
<dbReference type="EMBL" id="CAXLJM020000046">
    <property type="protein sequence ID" value="CAL8110841.1"/>
    <property type="molecule type" value="Genomic_DNA"/>
</dbReference>
<proteinExistence type="predicted"/>
<evidence type="ECO:0000313" key="7">
    <source>
        <dbReference type="Proteomes" id="UP001642540"/>
    </source>
</evidence>
<evidence type="ECO:0000313" key="6">
    <source>
        <dbReference type="EMBL" id="CAL8110841.1"/>
    </source>
</evidence>
<dbReference type="InterPro" id="IPR002893">
    <property type="entry name" value="Znf_MYND"/>
</dbReference>
<feature type="domain" description="MYND-type" evidence="5">
    <location>
        <begin position="50"/>
        <end position="97"/>
    </location>
</feature>
<dbReference type="Gene3D" id="1.25.40.970">
    <property type="match status" value="1"/>
</dbReference>
<accession>A0ABP1QS70</accession>
<gene>
    <name evidence="6" type="ORF">ODALV1_LOCUS14477</name>
</gene>
<evidence type="ECO:0000256" key="3">
    <source>
        <dbReference type="ARBA" id="ARBA00022833"/>
    </source>
</evidence>